<evidence type="ECO:0000313" key="3">
    <source>
        <dbReference type="Proteomes" id="UP000092713"/>
    </source>
</evidence>
<dbReference type="SMART" id="SM00460">
    <property type="entry name" value="TGc"/>
    <property type="match status" value="1"/>
</dbReference>
<dbReference type="Proteomes" id="UP000092713">
    <property type="component" value="Unassembled WGS sequence"/>
</dbReference>
<reference evidence="2 3" key="1">
    <citation type="submission" date="2016-04" db="EMBL/GenBank/DDBJ databases">
        <title>Draft genome sequence of Janthinobacterium psychrotolerans sp. nov., isolated from freshwater sediments in Denmark.</title>
        <authorList>
            <person name="Gong X."/>
            <person name="Skrivergaard S."/>
            <person name="Korsgaard B.S."/>
            <person name="Schreiber L."/>
            <person name="Marshall I.P."/>
            <person name="Finster K."/>
            <person name="Schramm A."/>
        </authorList>
    </citation>
    <scope>NUCLEOTIDE SEQUENCE [LARGE SCALE GENOMIC DNA]</scope>
    <source>
        <strain evidence="2 3">S3-2</strain>
    </source>
</reference>
<evidence type="ECO:0000259" key="1">
    <source>
        <dbReference type="SMART" id="SM00460"/>
    </source>
</evidence>
<dbReference type="Pfam" id="PF01841">
    <property type="entry name" value="Transglut_core"/>
    <property type="match status" value="1"/>
</dbReference>
<dbReference type="Pfam" id="PF08379">
    <property type="entry name" value="Bact_transglu_N"/>
    <property type="match status" value="1"/>
</dbReference>
<dbReference type="EMBL" id="LOCQ01000059">
    <property type="protein sequence ID" value="OBV37734.1"/>
    <property type="molecule type" value="Genomic_DNA"/>
</dbReference>
<dbReference type="PATRIC" id="fig|1747903.4.peg.1262"/>
<sequence>MILTIRHETRYDYSTPLAYTIQQLHLTPRIEPQQRALSWQINTPGQCHPYTDAYGNLSHMLTINGKHQALSLVVQGVVETIYPYQGRLNLIETLSPLLFTMPTRLTEPDPAIVELAAASLPERGTPAATGHLLLLAESIAGKVAYESGATEVTTTASAALALGRGVCQDHAHLYLACCHAWGIPARYVSGYIDPGTSGHAASHAWVDAWVVDSDFAGWVSIDVTHARLMTDAYCRLAIGRDYDSAAPVRGVRQGGGKESMSVDVQIVPS</sequence>
<dbReference type="InterPro" id="IPR002931">
    <property type="entry name" value="Transglutaminase-like"/>
</dbReference>
<dbReference type="SUPFAM" id="SSF54001">
    <property type="entry name" value="Cysteine proteinases"/>
    <property type="match status" value="1"/>
</dbReference>
<comment type="caution">
    <text evidence="2">The sequence shown here is derived from an EMBL/GenBank/DDBJ whole genome shotgun (WGS) entry which is preliminary data.</text>
</comment>
<evidence type="ECO:0000313" key="2">
    <source>
        <dbReference type="EMBL" id="OBV37734.1"/>
    </source>
</evidence>
<feature type="domain" description="Transglutaminase-like" evidence="1">
    <location>
        <begin position="159"/>
        <end position="225"/>
    </location>
</feature>
<gene>
    <name evidence="2" type="ORF">ASR47_10046</name>
</gene>
<dbReference type="GO" id="GO:0008233">
    <property type="term" value="F:peptidase activity"/>
    <property type="evidence" value="ECO:0007669"/>
    <property type="project" value="UniProtKB-KW"/>
</dbReference>
<organism evidence="2 3">
    <name type="scientific">Janthinobacterium psychrotolerans</name>
    <dbReference type="NCBI Taxonomy" id="1747903"/>
    <lineage>
        <taxon>Bacteria</taxon>
        <taxon>Pseudomonadati</taxon>
        <taxon>Pseudomonadota</taxon>
        <taxon>Betaproteobacteria</taxon>
        <taxon>Burkholderiales</taxon>
        <taxon>Oxalobacteraceae</taxon>
        <taxon>Janthinobacterium</taxon>
    </lineage>
</organism>
<dbReference type="InterPro" id="IPR038765">
    <property type="entry name" value="Papain-like_cys_pep_sf"/>
</dbReference>
<accession>A0A1A7BYB8</accession>
<dbReference type="STRING" id="1747903.ASR47_10046"/>
<dbReference type="PANTHER" id="PTHR33490">
    <property type="entry name" value="BLR5614 PROTEIN-RELATED"/>
    <property type="match status" value="1"/>
</dbReference>
<dbReference type="AlphaFoldDB" id="A0A1A7BYB8"/>
<dbReference type="InterPro" id="IPR013589">
    <property type="entry name" value="Bac_transglu_N"/>
</dbReference>
<keyword evidence="3" id="KW-1185">Reference proteome</keyword>
<dbReference type="GO" id="GO:0006508">
    <property type="term" value="P:proteolysis"/>
    <property type="evidence" value="ECO:0007669"/>
    <property type="project" value="UniProtKB-KW"/>
</dbReference>
<name>A0A1A7BYB8_9BURK</name>
<dbReference type="RefSeq" id="WP_065309295.1">
    <property type="nucleotide sequence ID" value="NZ_LOCQ01000059.1"/>
</dbReference>
<proteinExistence type="predicted"/>
<protein>
    <submittedName>
        <fullName evidence="2">Transglutaminase-like enzyme, putative cysteine protease</fullName>
    </submittedName>
</protein>
<dbReference type="Gene3D" id="3.10.620.30">
    <property type="match status" value="1"/>
</dbReference>
<keyword evidence="2" id="KW-0378">Hydrolase</keyword>
<dbReference type="OrthoDB" id="5438043at2"/>
<keyword evidence="2" id="KW-0645">Protease</keyword>
<dbReference type="PANTHER" id="PTHR33490:SF6">
    <property type="entry name" value="SLL1049 PROTEIN"/>
    <property type="match status" value="1"/>
</dbReference>